<dbReference type="Proteomes" id="UP001165060">
    <property type="component" value="Unassembled WGS sequence"/>
</dbReference>
<dbReference type="InterPro" id="IPR039653">
    <property type="entry name" value="Prenyltransferase"/>
</dbReference>
<sequence length="127" mass="13533">MSRLDKPIGTLLLLHPCLWSLSLLSPTGLPPLATAASFTVGALAMRGAGCTVNDMWDVEFDKNVARTKSRPLASGELSMPQATAHLGLQLSLGLAALLSLPHTEDCFYVACASLPLVVLYPTAKRWT</sequence>
<evidence type="ECO:0000256" key="2">
    <source>
        <dbReference type="ARBA" id="ARBA00004141"/>
    </source>
</evidence>
<evidence type="ECO:0000256" key="3">
    <source>
        <dbReference type="ARBA" id="ARBA00005985"/>
    </source>
</evidence>
<comment type="caution">
    <text evidence="9">The sequence shown here is derived from an EMBL/GenBank/DDBJ whole genome shotgun (WGS) entry which is preliminary data.</text>
</comment>
<name>A0ABQ6N1W6_9STRA</name>
<keyword evidence="7" id="KW-0472">Membrane</keyword>
<keyword evidence="10" id="KW-1185">Reference proteome</keyword>
<dbReference type="PROSITE" id="PS00943">
    <property type="entry name" value="UBIA"/>
    <property type="match status" value="1"/>
</dbReference>
<dbReference type="EMBL" id="BRYB01001987">
    <property type="protein sequence ID" value="GMI37676.1"/>
    <property type="molecule type" value="Genomic_DNA"/>
</dbReference>
<dbReference type="InterPro" id="IPR000537">
    <property type="entry name" value="UbiA_prenyltransferase"/>
</dbReference>
<evidence type="ECO:0000256" key="4">
    <source>
        <dbReference type="ARBA" id="ARBA00022679"/>
    </source>
</evidence>
<keyword evidence="8" id="KW-0732">Signal</keyword>
<evidence type="ECO:0000256" key="7">
    <source>
        <dbReference type="ARBA" id="ARBA00023136"/>
    </source>
</evidence>
<comment type="similarity">
    <text evidence="3">Belongs to the UbiA prenyltransferase family.</text>
</comment>
<dbReference type="PANTHER" id="PTHR11048:SF28">
    <property type="entry name" value="4-HYDROXYBENZOATE POLYPRENYLTRANSFERASE, MITOCHONDRIAL"/>
    <property type="match status" value="1"/>
</dbReference>
<feature type="signal peptide" evidence="8">
    <location>
        <begin position="1"/>
        <end position="35"/>
    </location>
</feature>
<evidence type="ECO:0000313" key="9">
    <source>
        <dbReference type="EMBL" id="GMI37676.1"/>
    </source>
</evidence>
<dbReference type="InterPro" id="IPR030470">
    <property type="entry name" value="UbiA_prenylTrfase_CS"/>
</dbReference>
<evidence type="ECO:0000313" key="10">
    <source>
        <dbReference type="Proteomes" id="UP001165060"/>
    </source>
</evidence>
<evidence type="ECO:0000256" key="8">
    <source>
        <dbReference type="SAM" id="SignalP"/>
    </source>
</evidence>
<feature type="chain" id="PRO_5047244198" evidence="8">
    <location>
        <begin position="36"/>
        <end position="127"/>
    </location>
</feature>
<dbReference type="Gene3D" id="1.10.357.140">
    <property type="entry name" value="UbiA prenyltransferase"/>
    <property type="match status" value="1"/>
</dbReference>
<comment type="cofactor">
    <cofactor evidence="1">
        <name>Mg(2+)</name>
        <dbReference type="ChEBI" id="CHEBI:18420"/>
    </cofactor>
</comment>
<evidence type="ECO:0000256" key="1">
    <source>
        <dbReference type="ARBA" id="ARBA00001946"/>
    </source>
</evidence>
<dbReference type="Pfam" id="PF01040">
    <property type="entry name" value="UbiA"/>
    <property type="match status" value="1"/>
</dbReference>
<gene>
    <name evidence="9" type="ORF">TeGR_g8608</name>
</gene>
<comment type="subcellular location">
    <subcellularLocation>
        <location evidence="2">Membrane</location>
        <topology evidence="2">Multi-pass membrane protein</topology>
    </subcellularLocation>
</comment>
<organism evidence="9 10">
    <name type="scientific">Tetraparma gracilis</name>
    <dbReference type="NCBI Taxonomy" id="2962635"/>
    <lineage>
        <taxon>Eukaryota</taxon>
        <taxon>Sar</taxon>
        <taxon>Stramenopiles</taxon>
        <taxon>Ochrophyta</taxon>
        <taxon>Bolidophyceae</taxon>
        <taxon>Parmales</taxon>
        <taxon>Triparmaceae</taxon>
        <taxon>Tetraparma</taxon>
    </lineage>
</organism>
<keyword evidence="4" id="KW-0808">Transferase</keyword>
<evidence type="ECO:0000256" key="5">
    <source>
        <dbReference type="ARBA" id="ARBA00022692"/>
    </source>
</evidence>
<protein>
    <submittedName>
        <fullName evidence="9">Uncharacterized protein</fullName>
    </submittedName>
</protein>
<accession>A0ABQ6N1W6</accession>
<keyword evidence="5" id="KW-0812">Transmembrane</keyword>
<feature type="non-terminal residue" evidence="9">
    <location>
        <position position="127"/>
    </location>
</feature>
<dbReference type="InterPro" id="IPR044878">
    <property type="entry name" value="UbiA_sf"/>
</dbReference>
<evidence type="ECO:0000256" key="6">
    <source>
        <dbReference type="ARBA" id="ARBA00022989"/>
    </source>
</evidence>
<reference evidence="9 10" key="1">
    <citation type="journal article" date="2023" name="Commun. Biol.">
        <title>Genome analysis of Parmales, the sister group of diatoms, reveals the evolutionary specialization of diatoms from phago-mixotrophs to photoautotrophs.</title>
        <authorList>
            <person name="Ban H."/>
            <person name="Sato S."/>
            <person name="Yoshikawa S."/>
            <person name="Yamada K."/>
            <person name="Nakamura Y."/>
            <person name="Ichinomiya M."/>
            <person name="Sato N."/>
            <person name="Blanc-Mathieu R."/>
            <person name="Endo H."/>
            <person name="Kuwata A."/>
            <person name="Ogata H."/>
        </authorList>
    </citation>
    <scope>NUCLEOTIDE SEQUENCE [LARGE SCALE GENOMIC DNA]</scope>
</reference>
<proteinExistence type="inferred from homology"/>
<dbReference type="PANTHER" id="PTHR11048">
    <property type="entry name" value="PRENYLTRANSFERASES"/>
    <property type="match status" value="1"/>
</dbReference>
<keyword evidence="6" id="KW-1133">Transmembrane helix</keyword>